<accession>A0A918N0H4</accession>
<sequence>MVNIEQDTMLAHASDAEQYLKLLANKTRLMVLCSLLEEELSVTTMLTFIPVTQPVLSQHLAILRDASLVATRREGQTIYYRLADDRIRETIGLLYRFFCSDR</sequence>
<reference evidence="5" key="2">
    <citation type="submission" date="2020-09" db="EMBL/GenBank/DDBJ databases">
        <authorList>
            <person name="Sun Q."/>
            <person name="Kim S."/>
        </authorList>
    </citation>
    <scope>NUCLEOTIDE SEQUENCE</scope>
    <source>
        <strain evidence="5">KCTC 22164</strain>
    </source>
</reference>
<evidence type="ECO:0000256" key="1">
    <source>
        <dbReference type="ARBA" id="ARBA00023015"/>
    </source>
</evidence>
<dbReference type="AlphaFoldDB" id="A0A918N0H4"/>
<dbReference type="InterPro" id="IPR001845">
    <property type="entry name" value="HTH_ArsR_DNA-bd_dom"/>
</dbReference>
<dbReference type="CDD" id="cd00090">
    <property type="entry name" value="HTH_ARSR"/>
    <property type="match status" value="1"/>
</dbReference>
<dbReference type="Gene3D" id="1.10.10.10">
    <property type="entry name" value="Winged helix-like DNA-binding domain superfamily/Winged helix DNA-binding domain"/>
    <property type="match status" value="1"/>
</dbReference>
<dbReference type="InterPro" id="IPR036388">
    <property type="entry name" value="WH-like_DNA-bd_sf"/>
</dbReference>
<evidence type="ECO:0000256" key="3">
    <source>
        <dbReference type="ARBA" id="ARBA00023163"/>
    </source>
</evidence>
<evidence type="ECO:0000259" key="4">
    <source>
        <dbReference type="PROSITE" id="PS50987"/>
    </source>
</evidence>
<gene>
    <name evidence="5" type="ORF">GCM10007391_25260</name>
</gene>
<dbReference type="SUPFAM" id="SSF46785">
    <property type="entry name" value="Winged helix' DNA-binding domain"/>
    <property type="match status" value="1"/>
</dbReference>
<dbReference type="PANTHER" id="PTHR43132">
    <property type="entry name" value="ARSENICAL RESISTANCE OPERON REPRESSOR ARSR-RELATED"/>
    <property type="match status" value="1"/>
</dbReference>
<dbReference type="Proteomes" id="UP000631300">
    <property type="component" value="Unassembled WGS sequence"/>
</dbReference>
<evidence type="ECO:0000313" key="6">
    <source>
        <dbReference type="Proteomes" id="UP000631300"/>
    </source>
</evidence>
<dbReference type="RefSeq" id="WP_189407034.1">
    <property type="nucleotide sequence ID" value="NZ_BMXP01000006.1"/>
</dbReference>
<dbReference type="EMBL" id="BMXP01000006">
    <property type="protein sequence ID" value="GGW89879.1"/>
    <property type="molecule type" value="Genomic_DNA"/>
</dbReference>
<dbReference type="GO" id="GO:0003700">
    <property type="term" value="F:DNA-binding transcription factor activity"/>
    <property type="evidence" value="ECO:0007669"/>
    <property type="project" value="InterPro"/>
</dbReference>
<dbReference type="InterPro" id="IPR036390">
    <property type="entry name" value="WH_DNA-bd_sf"/>
</dbReference>
<protein>
    <submittedName>
        <fullName evidence="5">Transcriptional regulator</fullName>
    </submittedName>
</protein>
<evidence type="ECO:0000256" key="2">
    <source>
        <dbReference type="ARBA" id="ARBA00023125"/>
    </source>
</evidence>
<dbReference type="PRINTS" id="PR00778">
    <property type="entry name" value="HTHARSR"/>
</dbReference>
<organism evidence="5 6">
    <name type="scientific">Alteromonas halophila</name>
    <dbReference type="NCBI Taxonomy" id="516698"/>
    <lineage>
        <taxon>Bacteria</taxon>
        <taxon>Pseudomonadati</taxon>
        <taxon>Pseudomonadota</taxon>
        <taxon>Gammaproteobacteria</taxon>
        <taxon>Alteromonadales</taxon>
        <taxon>Alteromonadaceae</taxon>
        <taxon>Alteromonas/Salinimonas group</taxon>
        <taxon>Alteromonas</taxon>
    </lineage>
</organism>
<name>A0A918N0H4_9ALTE</name>
<reference evidence="5" key="1">
    <citation type="journal article" date="2014" name="Int. J. Syst. Evol. Microbiol.">
        <title>Complete genome sequence of Corynebacterium casei LMG S-19264T (=DSM 44701T), isolated from a smear-ripened cheese.</title>
        <authorList>
            <consortium name="US DOE Joint Genome Institute (JGI-PGF)"/>
            <person name="Walter F."/>
            <person name="Albersmeier A."/>
            <person name="Kalinowski J."/>
            <person name="Ruckert C."/>
        </authorList>
    </citation>
    <scope>NUCLEOTIDE SEQUENCE</scope>
    <source>
        <strain evidence="5">KCTC 22164</strain>
    </source>
</reference>
<dbReference type="NCBIfam" id="NF033788">
    <property type="entry name" value="HTH_metalloreg"/>
    <property type="match status" value="1"/>
</dbReference>
<evidence type="ECO:0000313" key="5">
    <source>
        <dbReference type="EMBL" id="GGW89879.1"/>
    </source>
</evidence>
<dbReference type="PANTHER" id="PTHR43132:SF8">
    <property type="entry name" value="HTH-TYPE TRANSCRIPTIONAL REGULATOR KMTR"/>
    <property type="match status" value="1"/>
</dbReference>
<dbReference type="InterPro" id="IPR011991">
    <property type="entry name" value="ArsR-like_HTH"/>
</dbReference>
<keyword evidence="1" id="KW-0805">Transcription regulation</keyword>
<feature type="domain" description="HTH arsR-type" evidence="4">
    <location>
        <begin position="8"/>
        <end position="102"/>
    </location>
</feature>
<dbReference type="SMART" id="SM00418">
    <property type="entry name" value="HTH_ARSR"/>
    <property type="match status" value="1"/>
</dbReference>
<keyword evidence="2" id="KW-0238">DNA-binding</keyword>
<comment type="caution">
    <text evidence="5">The sequence shown here is derived from an EMBL/GenBank/DDBJ whole genome shotgun (WGS) entry which is preliminary data.</text>
</comment>
<keyword evidence="6" id="KW-1185">Reference proteome</keyword>
<keyword evidence="3" id="KW-0804">Transcription</keyword>
<dbReference type="GO" id="GO:0003677">
    <property type="term" value="F:DNA binding"/>
    <property type="evidence" value="ECO:0007669"/>
    <property type="project" value="UniProtKB-KW"/>
</dbReference>
<proteinExistence type="predicted"/>
<dbReference type="PROSITE" id="PS50987">
    <property type="entry name" value="HTH_ARSR_2"/>
    <property type="match status" value="1"/>
</dbReference>
<dbReference type="InterPro" id="IPR051011">
    <property type="entry name" value="Metal_resp_trans_reg"/>
</dbReference>
<dbReference type="Pfam" id="PF01022">
    <property type="entry name" value="HTH_5"/>
    <property type="match status" value="1"/>
</dbReference>